<dbReference type="PANTHER" id="PTHR42834">
    <property type="entry name" value="ENDONUCLEASE/EXONUCLEASE/PHOSPHATASE FAMILY PROTEIN (AFU_ORTHOLOGUE AFUA_3G09210)"/>
    <property type="match status" value="1"/>
</dbReference>
<dbReference type="GO" id="GO:0004519">
    <property type="term" value="F:endonuclease activity"/>
    <property type="evidence" value="ECO:0007669"/>
    <property type="project" value="UniProtKB-KW"/>
</dbReference>
<feature type="compositionally biased region" description="Polar residues" evidence="1">
    <location>
        <begin position="158"/>
        <end position="175"/>
    </location>
</feature>
<dbReference type="Pfam" id="PF03372">
    <property type="entry name" value="Exo_endo_phos"/>
    <property type="match status" value="1"/>
</dbReference>
<dbReference type="InterPro" id="IPR047971">
    <property type="entry name" value="ExeM-like"/>
</dbReference>
<dbReference type="Gene3D" id="2.30.180.10">
    <property type="entry name" value="FAS1 domain"/>
    <property type="match status" value="1"/>
</dbReference>
<dbReference type="NCBIfam" id="NF033681">
    <property type="entry name" value="ExeM_NucH_DNase"/>
    <property type="match status" value="1"/>
</dbReference>
<feature type="signal peptide" evidence="2">
    <location>
        <begin position="1"/>
        <end position="33"/>
    </location>
</feature>
<dbReference type="PANTHER" id="PTHR42834:SF1">
    <property type="entry name" value="ENDONUCLEASE_EXONUCLEASE_PHOSPHATASE FAMILY PROTEIN (AFU_ORTHOLOGUE AFUA_3G09210)"/>
    <property type="match status" value="1"/>
</dbReference>
<dbReference type="SUPFAM" id="SSF82153">
    <property type="entry name" value="FAS1 domain"/>
    <property type="match status" value="1"/>
</dbReference>
<feature type="region of interest" description="Disordered" evidence="1">
    <location>
        <begin position="151"/>
        <end position="175"/>
    </location>
</feature>
<feature type="domain" description="FAS1" evidence="3">
    <location>
        <begin position="788"/>
        <end position="952"/>
    </location>
</feature>
<dbReference type="Gene3D" id="3.60.10.10">
    <property type="entry name" value="Endonuclease/exonuclease/phosphatase"/>
    <property type="match status" value="1"/>
</dbReference>
<dbReference type="PROSITE" id="PS50213">
    <property type="entry name" value="FAS1"/>
    <property type="match status" value="1"/>
</dbReference>
<evidence type="ECO:0000259" key="3">
    <source>
        <dbReference type="PROSITE" id="PS50213"/>
    </source>
</evidence>
<dbReference type="SUPFAM" id="SSF56219">
    <property type="entry name" value="DNase I-like"/>
    <property type="match status" value="1"/>
</dbReference>
<evidence type="ECO:0000313" key="5">
    <source>
        <dbReference type="EMBL" id="MFC3690517.1"/>
    </source>
</evidence>
<comment type="caution">
    <text evidence="5">The sequence shown here is derived from an EMBL/GenBank/DDBJ whole genome shotgun (WGS) entry which is preliminary data.</text>
</comment>
<keyword evidence="5" id="KW-0255">Endonuclease</keyword>
<sequence>MTGTSTVRARALIGCTATLGLAVAGLTVAPAVAAPSTTPFISEIHYDNAGTDTGEAVEVQAAAGTDLTGWTLVRYNGTAPAAAVVYRSPAPAQPLGGVVPAGDASGDGVRVETYPADGLQNGTADGVALVDPAGTVVDFVSWEGVTTAADGPAAGRTSVDTGVAQTNSSPAGSSLQKVGGVWTVATTASFGTVNGSTGPGTDPEPEPDLCALTATTAVGAVQGSGAATPLAGQTVTVRGVVTSDTPGLSGFTVQDGGDSDPATSDGIFVALAGAQVSVGDVVTVRGPANEEFTLTQVGNLRADRGGPATVDVCSSGATVPAPTVLPLPSTPEQREPLESMLVDVTAPLVVTGTFGLESFGEVRLSTGGVLPTPTDVAEPGPAAAAVEADNRTREITVDDGSSRSGVRPVPYLTPTDSVRIGDPVVELGSHVLSYSFNQWRLQPVTGAPDQLVLGEGNPRTPTAEDVGGDVQVGAYNVLNYFVTLVSEDSDARGAETAEALALQEAKIVAGIVGLGADVVALQEIEYGVPFGKDADVALARLTAAVDAADTTGTWDYVRTPDYVRESPDVIQNAIVYRSDVVTPVGESLTGGTVDPQVWSNAREPVAQTFAAPDGDLFTVVGNHLKSKGGTGTGDNADAGVGGQGSFNGDRVRQAQALATFAGQLEQVDPDVLLIGDFNAYSREDPVDVLVAAGYVDVLEPLTDTTYSFDQRNGNLDHVLLSAAAAQKLTGADIWEVNAAEPFAYQYSSGVEELQSPDAYRASDHNPSVVGLDTVAPLGTDVSLADVLGEVAGPFDRDDSDFDVLAALVAAVLAEDPASPVAVLADPTVALTAFLPTDAAFMATGGEIFRGRVPQERVAYNRYLDRLGVDGVEQVLLGHVVPGQTLEAADVLALDGQQLTTAAGTTLTVDVRADGTVAVVDQRAGGRDALLVPGGTDINVGQVQVGHAVDRVLLP</sequence>
<dbReference type="InterPro" id="IPR000782">
    <property type="entry name" value="FAS1_domain"/>
</dbReference>
<keyword evidence="5" id="KW-0378">Hydrolase</keyword>
<dbReference type="InterPro" id="IPR005135">
    <property type="entry name" value="Endo/exonuclease/phosphatase"/>
</dbReference>
<dbReference type="PROSITE" id="PS51841">
    <property type="entry name" value="LTD"/>
    <property type="match status" value="1"/>
</dbReference>
<dbReference type="CDD" id="cd04486">
    <property type="entry name" value="YhcR_OBF_like"/>
    <property type="match status" value="1"/>
</dbReference>
<dbReference type="InterPro" id="IPR036378">
    <property type="entry name" value="FAS1_dom_sf"/>
</dbReference>
<accession>A0ABV7WNM9</accession>
<keyword evidence="6" id="KW-1185">Reference proteome</keyword>
<dbReference type="CDD" id="cd10283">
    <property type="entry name" value="MnuA_DNase1-like"/>
    <property type="match status" value="1"/>
</dbReference>
<protein>
    <submittedName>
        <fullName evidence="5">ExeM/NucH family extracellular endonuclease</fullName>
    </submittedName>
</protein>
<keyword evidence="2" id="KW-0732">Signal</keyword>
<gene>
    <name evidence="5" type="ORF">ACFOLH_19385</name>
</gene>
<proteinExistence type="predicted"/>
<evidence type="ECO:0000256" key="2">
    <source>
        <dbReference type="SAM" id="SignalP"/>
    </source>
</evidence>
<dbReference type="EMBL" id="JBHRWW010000028">
    <property type="protein sequence ID" value="MFC3690517.1"/>
    <property type="molecule type" value="Genomic_DNA"/>
</dbReference>
<dbReference type="SMART" id="SM00554">
    <property type="entry name" value="FAS1"/>
    <property type="match status" value="1"/>
</dbReference>
<dbReference type="InterPro" id="IPR001322">
    <property type="entry name" value="Lamin_tail_dom"/>
</dbReference>
<dbReference type="InterPro" id="IPR036691">
    <property type="entry name" value="Endo/exonu/phosph_ase_sf"/>
</dbReference>
<dbReference type="Pfam" id="PF02469">
    <property type="entry name" value="Fasciclin"/>
    <property type="match status" value="1"/>
</dbReference>
<feature type="domain" description="LTD" evidence="4">
    <location>
        <begin position="29"/>
        <end position="144"/>
    </location>
</feature>
<reference evidence="6" key="1">
    <citation type="journal article" date="2019" name="Int. J. Syst. Evol. Microbiol.">
        <title>The Global Catalogue of Microorganisms (GCM) 10K type strain sequencing project: providing services to taxonomists for standard genome sequencing and annotation.</title>
        <authorList>
            <consortium name="The Broad Institute Genomics Platform"/>
            <consortium name="The Broad Institute Genome Sequencing Center for Infectious Disease"/>
            <person name="Wu L."/>
            <person name="Ma J."/>
        </authorList>
    </citation>
    <scope>NUCLEOTIDE SEQUENCE [LARGE SCALE GENOMIC DNA]</scope>
    <source>
        <strain evidence="6">NCAIM B.02333</strain>
    </source>
</reference>
<evidence type="ECO:0000256" key="1">
    <source>
        <dbReference type="SAM" id="MobiDB-lite"/>
    </source>
</evidence>
<organism evidence="5 6">
    <name type="scientific">Aquipuribacter hungaricus</name>
    <dbReference type="NCBI Taxonomy" id="545624"/>
    <lineage>
        <taxon>Bacteria</taxon>
        <taxon>Bacillati</taxon>
        <taxon>Actinomycetota</taxon>
        <taxon>Actinomycetes</taxon>
        <taxon>Micrococcales</taxon>
        <taxon>Intrasporangiaceae</taxon>
        <taxon>Aquipuribacter</taxon>
    </lineage>
</organism>
<feature type="chain" id="PRO_5046988636" evidence="2">
    <location>
        <begin position="34"/>
        <end position="954"/>
    </location>
</feature>
<evidence type="ECO:0000259" key="4">
    <source>
        <dbReference type="PROSITE" id="PS51841"/>
    </source>
</evidence>
<dbReference type="Proteomes" id="UP001595685">
    <property type="component" value="Unassembled WGS sequence"/>
</dbReference>
<evidence type="ECO:0000313" key="6">
    <source>
        <dbReference type="Proteomes" id="UP001595685"/>
    </source>
</evidence>
<dbReference type="RefSeq" id="WP_340293534.1">
    <property type="nucleotide sequence ID" value="NZ_JBBEOI010000112.1"/>
</dbReference>
<name>A0ABV7WNM9_9MICO</name>
<keyword evidence="5" id="KW-0540">Nuclease</keyword>